<dbReference type="InterPro" id="IPR033932">
    <property type="entry name" value="YtcJ-like"/>
</dbReference>
<dbReference type="Gene3D" id="2.30.40.10">
    <property type="entry name" value="Urease, subunit C, domain 1"/>
    <property type="match status" value="1"/>
</dbReference>
<dbReference type="CDD" id="cd01300">
    <property type="entry name" value="YtcJ_like"/>
    <property type="match status" value="1"/>
</dbReference>
<sequence>MVAVRLDKILINGIIITLEESQPKAEALAIKDGKIVALGTNEKILNMNHGGEVIDLKGKTVVPGFSDAHVHLIGTGLNMLGIRLNDADSLEEVLARIRNKAKAQKPGELILASGLDTNRFKEERLPTREELDDVAPHNPVFINRVDSHSCVINTKMMELIKVPLDLEGVEKDTYGLPSGFMRKAANSYVRNRVLNIIPEEMRIRAAHMAAEAAVKVGITTIHALEGGQLFNDKDVEVLLKVKNELPVHVVIWHQTMEIEKVKKTGLPRIGGCIILDGSFTSRTAALFEDYSDDPGNNGVLYYDQETVNQFVEEAYRAELQVSVHVLGERAIEQILTAHELAQKKYPRSDARHRLEHFELPTKEQIKRAVNLGIILSMQPAFEYYWGGSGMYGHRLGQARALRSNPFCSIVRAGGIIAGGSDSDVTPMNPLVGIQGAMTHSNPEERLDALEALKLFTINPAYSVFEEKERGTIKVGKYADLTILDQNPLTTKPEEIDQIQVEMTIVEGKIVFEKE</sequence>
<evidence type="ECO:0000313" key="3">
    <source>
        <dbReference type="Proteomes" id="UP000267250"/>
    </source>
</evidence>
<dbReference type="Pfam" id="PF07969">
    <property type="entry name" value="Amidohydro_3"/>
    <property type="match status" value="1"/>
</dbReference>
<dbReference type="EMBL" id="CP016379">
    <property type="protein sequence ID" value="AZR74065.1"/>
    <property type="molecule type" value="Genomic_DNA"/>
</dbReference>
<dbReference type="InterPro" id="IPR013108">
    <property type="entry name" value="Amidohydro_3"/>
</dbReference>
<dbReference type="KEGG" id="aft:BBF96_12060"/>
<evidence type="ECO:0000259" key="1">
    <source>
        <dbReference type="Pfam" id="PF07969"/>
    </source>
</evidence>
<dbReference type="AlphaFoldDB" id="A0A3Q9HRF5"/>
<keyword evidence="3" id="KW-1185">Reference proteome</keyword>
<dbReference type="Gene3D" id="3.20.20.140">
    <property type="entry name" value="Metal-dependent hydrolases"/>
    <property type="match status" value="1"/>
</dbReference>
<dbReference type="SUPFAM" id="SSF51338">
    <property type="entry name" value="Composite domain of metallo-dependent hydrolases"/>
    <property type="match status" value="1"/>
</dbReference>
<accession>A0A3Q9HRF5</accession>
<feature type="domain" description="Amidohydrolase 3" evidence="1">
    <location>
        <begin position="52"/>
        <end position="511"/>
    </location>
</feature>
<dbReference type="PANTHER" id="PTHR22642:SF22">
    <property type="entry name" value="EXOENZYMES REGULATORY PROTEIN AEPA"/>
    <property type="match status" value="1"/>
</dbReference>
<protein>
    <recommendedName>
        <fullName evidence="1">Amidohydrolase 3 domain-containing protein</fullName>
    </recommendedName>
</protein>
<dbReference type="InterPro" id="IPR011059">
    <property type="entry name" value="Metal-dep_hydrolase_composite"/>
</dbReference>
<evidence type="ECO:0000313" key="2">
    <source>
        <dbReference type="EMBL" id="AZR74065.1"/>
    </source>
</evidence>
<reference evidence="2 3" key="1">
    <citation type="submission" date="2016-07" db="EMBL/GenBank/DDBJ databases">
        <title>Genome and transcriptome analysis of iron-reducing fermentative bacteria Anoxybacter fermentans.</title>
        <authorList>
            <person name="Zeng X."/>
            <person name="Shao Z."/>
        </authorList>
    </citation>
    <scope>NUCLEOTIDE SEQUENCE [LARGE SCALE GENOMIC DNA]</scope>
    <source>
        <strain evidence="2 3">DY22613</strain>
    </source>
</reference>
<dbReference type="GO" id="GO:0016810">
    <property type="term" value="F:hydrolase activity, acting on carbon-nitrogen (but not peptide) bonds"/>
    <property type="evidence" value="ECO:0007669"/>
    <property type="project" value="InterPro"/>
</dbReference>
<dbReference type="Proteomes" id="UP000267250">
    <property type="component" value="Chromosome"/>
</dbReference>
<dbReference type="Gene3D" id="3.10.310.70">
    <property type="match status" value="1"/>
</dbReference>
<dbReference type="InterPro" id="IPR032466">
    <property type="entry name" value="Metal_Hydrolase"/>
</dbReference>
<gene>
    <name evidence="2" type="ORF">BBF96_12060</name>
</gene>
<dbReference type="SUPFAM" id="SSF51556">
    <property type="entry name" value="Metallo-dependent hydrolases"/>
    <property type="match status" value="1"/>
</dbReference>
<name>A0A3Q9HRF5_9FIRM</name>
<organism evidence="2 3">
    <name type="scientific">Anoxybacter fermentans</name>
    <dbReference type="NCBI Taxonomy" id="1323375"/>
    <lineage>
        <taxon>Bacteria</taxon>
        <taxon>Bacillati</taxon>
        <taxon>Bacillota</taxon>
        <taxon>Clostridia</taxon>
        <taxon>Halanaerobiales</taxon>
        <taxon>Anoxybacter</taxon>
    </lineage>
</organism>
<dbReference type="PANTHER" id="PTHR22642">
    <property type="entry name" value="IMIDAZOLONEPROPIONASE"/>
    <property type="match status" value="1"/>
</dbReference>
<proteinExistence type="predicted"/>